<evidence type="ECO:0000313" key="3">
    <source>
        <dbReference type="EMBL" id="CAE7573030.1"/>
    </source>
</evidence>
<name>A0A812UMI9_9DINO</name>
<feature type="region of interest" description="Disordered" evidence="1">
    <location>
        <begin position="1119"/>
        <end position="1190"/>
    </location>
</feature>
<evidence type="ECO:0000313" key="4">
    <source>
        <dbReference type="Proteomes" id="UP000601435"/>
    </source>
</evidence>
<evidence type="ECO:0000256" key="1">
    <source>
        <dbReference type="SAM" id="MobiDB-lite"/>
    </source>
</evidence>
<dbReference type="SUPFAM" id="SSF54001">
    <property type="entry name" value="Cysteine proteinases"/>
    <property type="match status" value="1"/>
</dbReference>
<proteinExistence type="predicted"/>
<dbReference type="OrthoDB" id="6255742at2759"/>
<evidence type="ECO:0000259" key="2">
    <source>
        <dbReference type="Pfam" id="PF00078"/>
    </source>
</evidence>
<feature type="non-terminal residue" evidence="3">
    <location>
        <position position="1"/>
    </location>
</feature>
<dbReference type="PANTHER" id="PTHR19446">
    <property type="entry name" value="REVERSE TRANSCRIPTASES"/>
    <property type="match status" value="1"/>
</dbReference>
<accession>A0A812UMI9</accession>
<feature type="domain" description="Reverse transcriptase" evidence="2">
    <location>
        <begin position="353"/>
        <end position="630"/>
    </location>
</feature>
<gene>
    <name evidence="3" type="primary">Pol</name>
    <name evidence="3" type="ORF">SNEC2469_LOCUS16730</name>
</gene>
<dbReference type="CDD" id="cd02257">
    <property type="entry name" value="Peptidase_C19"/>
    <property type="match status" value="1"/>
</dbReference>
<dbReference type="InterPro" id="IPR000477">
    <property type="entry name" value="RT_dom"/>
</dbReference>
<reference evidence="3" key="1">
    <citation type="submission" date="2021-02" db="EMBL/GenBank/DDBJ databases">
        <authorList>
            <person name="Dougan E. K."/>
            <person name="Rhodes N."/>
            <person name="Thang M."/>
            <person name="Chan C."/>
        </authorList>
    </citation>
    <scope>NUCLEOTIDE SEQUENCE</scope>
</reference>
<keyword evidence="4" id="KW-1185">Reference proteome</keyword>
<organism evidence="3 4">
    <name type="scientific">Symbiodinium necroappetens</name>
    <dbReference type="NCBI Taxonomy" id="1628268"/>
    <lineage>
        <taxon>Eukaryota</taxon>
        <taxon>Sar</taxon>
        <taxon>Alveolata</taxon>
        <taxon>Dinophyceae</taxon>
        <taxon>Suessiales</taxon>
        <taxon>Symbiodiniaceae</taxon>
        <taxon>Symbiodinium</taxon>
    </lineage>
</organism>
<feature type="compositionally biased region" description="Gly residues" evidence="1">
    <location>
        <begin position="1163"/>
        <end position="1175"/>
    </location>
</feature>
<protein>
    <submittedName>
        <fullName evidence="3">Pol protein</fullName>
    </submittedName>
</protein>
<comment type="caution">
    <text evidence="3">The sequence shown here is derived from an EMBL/GenBank/DDBJ whole genome shotgun (WGS) entry which is preliminary data.</text>
</comment>
<sequence>MPVRSSVVITGDFNSNLNTVVPCIGYGVVQNKAKAEVVEERKWLSGMFASHQMTALTPGPRSFEPPVAGWRSSGHKILRASIPPQWQPWRIKTNNTRRQQGPKKGMELQMATPLAALRGEVEQQPEQDRRQLVRPGVQGIDGEIITFWEAGRMLAKQQVFTMRDAFVRMRLVLQLQRRHRELQAQIRARKRQQLLETLWLAEQATRTGDSKGLFQCVRWLAPKTVQRSIRLRSESGQLMHPRDECCMLADYAAELFAAKRHNDVPSIVLEPLDPAVFDAEIWERSFSQLRSGKAVPQDAPSVQQWKNVAPLTSGALREIAVKSLCGPNPSIPEEWTEVQLAWLAKAGKTPFHPRNLRSIGLMPADTKAFLLVLREAASPYIERLLREFPQYAYRKGASTADALLRAAGHCFDIRALLRQHRKDHTAKLLGDADVPVVGGMMCGLDLHKAFDALPHSEILLSLTVAGVPSPLAGVIAQAHMRCVVRHGGVERVVCMSRGLRQGCPIAPIVYAAWSCRLCGLVDQRLDRDWMANHSTLFADDIFSCWEIRTVQALKRAVRDLYALIETLQSLGMEVNCQKSVVVLKLCGKAVVQACKHLLVWREGVQLLRLWGAHNNNDIYIPCQSSMPYLGAELSYDNFELQTFKTRAAQAKSRFQELRRVLRTDGAITCRHRLRLYKAIIWPTLWYSLVSVGVTTDVLKGVCSLLAVQLRKVLRIHEEGISNKTVLEKAGLDPHAFFRLQAVSKGESILSDRRRAERIKVQESKHCYRVHQCLLQFEDTSSSILTTLVRVPRVEAVSVACPVCGVYYDSQASLQMHMKHKRPEVNEKARLHFRRDLHALHGLPICRFCQVRLFDWCSLEKHITEGTCPRIKELVAQGMSESAMLQAVERAEKTAAAPVAPPKAVPQKTLIEKIEDALPVTPQELGTHGGLQEFVGHLQPALQELASQLVVCSLLRHWTFDDRQHDALEFSLVPHTGFQPISLKLRPGPLLLHIVRNEEAAKNCTRVFLEATVRIPFFVEGVSVEWRPHKVVSVVEHHGKSVVSGHYRSLLKTSDGWLHSDDSIVAAPALWSADREALMYLLWLVAPRLLDTMSFPDSYMEGSEEWSFFQQYMPAGIQLRPGTPTALSDATTVEERDSKAPCFADPKGNGGRGKGREGQASGSKDGGGNGNGGGAHQGMKRNYQPWGRTGGWKKDEWRDDWFSAKDGAAASSTDMQEVHKVLGMLQRLALRHEDSINLLKLEYSFVAHMKIGVPASVVAMLYVAADGWRKLKMAAMGWLNPGPPMTWACLKWDQGNQRNVVDTDKPPLRTAEILEQVDTLLANVVANNSLVGAATDSSVNLRNGLQALCHNSVLQLVATQLKAVTVPLPVALQISSDEEEGIYMAGVYPLSSTEADLRYAFAAQHIYLVRDVDVRGLS</sequence>
<dbReference type="InterPro" id="IPR038765">
    <property type="entry name" value="Papain-like_cys_pep_sf"/>
</dbReference>
<dbReference type="Gene3D" id="3.90.70.10">
    <property type="entry name" value="Cysteine proteinases"/>
    <property type="match status" value="1"/>
</dbReference>
<dbReference type="EMBL" id="CAJNJA010027294">
    <property type="protein sequence ID" value="CAE7573030.1"/>
    <property type="molecule type" value="Genomic_DNA"/>
</dbReference>
<dbReference type="Proteomes" id="UP000601435">
    <property type="component" value="Unassembled WGS sequence"/>
</dbReference>
<dbReference type="Pfam" id="PF00078">
    <property type="entry name" value="RVT_1"/>
    <property type="match status" value="1"/>
</dbReference>